<name>A0AA49AHF7_9CAUD</name>
<proteinExistence type="predicted"/>
<sequence>MLELGIAGGRAVPLQKRTVGNTNISDVFDGVNHIWPTRDDVAYFYDFNSIQLRFIWTDSNGRDFDTGTNITNAPSIPSEIVGWSWGSSENRTQPFLYWGGDNTQSGAECVMVDIKSIQDVYTNDPSLTMPEQLIVQLRGNWFGNKNDGIVTVECTAYKGGVIVKAYQMKGSDMGVTGQSFVFADKDGWVSEEGMPNKIWVGEAVKYVDRWYKINPVDDSVEGMPNLTIQRDFTHKGTLSTSVNGYVTFNGKQYKTWNDQTNVDGDIIIGSVRCLNTDTMTEEGQIKVIAMNENGTIYNDSISTAFIYGYVAGNSEKRGQQFIRSYISSRDGQAADEEFAVVNYFDKTEAGQVVALNPIT</sequence>
<organism evidence="1 2">
    <name type="scientific">uncultured phage cr19_1</name>
    <dbReference type="NCBI Taxonomy" id="2986420"/>
    <lineage>
        <taxon>Viruses</taxon>
        <taxon>Duplodnaviria</taxon>
        <taxon>Heunggongvirae</taxon>
        <taxon>Uroviricota</taxon>
        <taxon>Caudoviricetes</taxon>
        <taxon>Crassvirales</taxon>
        <taxon>Suoliviridae</taxon>
        <taxon>Uncouvirinae</taxon>
        <taxon>Birpovirus</taxon>
        <taxon>Birpovirus hominis</taxon>
    </lineage>
</organism>
<evidence type="ECO:0000313" key="1">
    <source>
        <dbReference type="EMBL" id="QWM90874.2"/>
    </source>
</evidence>
<reference evidence="1 2" key="1">
    <citation type="submission" date="2021-04" db="EMBL/GenBank/DDBJ databases">
        <authorList>
            <person name="Shkoporov A.N."/>
            <person name="Stockdale S.R."/>
            <person name="Guerin E."/>
            <person name="Ross R.P."/>
            <person name="Hill C."/>
        </authorList>
    </citation>
    <scope>NUCLEOTIDE SEQUENCE [LARGE SCALE GENOMIC DNA]</scope>
    <source>
        <strain evidence="2">cr19_1</strain>
    </source>
</reference>
<evidence type="ECO:0000313" key="2">
    <source>
        <dbReference type="Proteomes" id="UP000827455"/>
    </source>
</evidence>
<gene>
    <name evidence="1" type="primary">gp_72908</name>
</gene>
<keyword evidence="2" id="KW-1185">Reference proteome</keyword>
<dbReference type="Proteomes" id="UP000827455">
    <property type="component" value="Segment"/>
</dbReference>
<dbReference type="EMBL" id="MZ130494">
    <property type="protein sequence ID" value="QWM90874.2"/>
    <property type="molecule type" value="Genomic_DNA"/>
</dbReference>
<protein>
    <submittedName>
        <fullName evidence="1">Uncharacterized protein</fullName>
    </submittedName>
</protein>
<accession>A0AA49AHF7</accession>